<feature type="non-terminal residue" evidence="1">
    <location>
        <position position="66"/>
    </location>
</feature>
<dbReference type="EMBL" id="HACG01051774">
    <property type="protein sequence ID" value="CEK98645.1"/>
    <property type="molecule type" value="Transcribed_RNA"/>
</dbReference>
<evidence type="ECO:0000313" key="1">
    <source>
        <dbReference type="EMBL" id="CEK98645.1"/>
    </source>
</evidence>
<reference evidence="1" key="1">
    <citation type="submission" date="2014-12" db="EMBL/GenBank/DDBJ databases">
        <title>Insight into the proteome of Arion vulgaris.</title>
        <authorList>
            <person name="Aradska J."/>
            <person name="Bulat T."/>
            <person name="Smidak R."/>
            <person name="Sarate P."/>
            <person name="Gangsoo J."/>
            <person name="Sialana F."/>
            <person name="Bilban M."/>
            <person name="Lubec G."/>
        </authorList>
    </citation>
    <scope>NUCLEOTIDE SEQUENCE</scope>
    <source>
        <tissue evidence="1">Skin</tissue>
    </source>
</reference>
<dbReference type="AlphaFoldDB" id="A0A0B7C2H9"/>
<organism evidence="1">
    <name type="scientific">Arion vulgaris</name>
    <dbReference type="NCBI Taxonomy" id="1028688"/>
    <lineage>
        <taxon>Eukaryota</taxon>
        <taxon>Metazoa</taxon>
        <taxon>Spiralia</taxon>
        <taxon>Lophotrochozoa</taxon>
        <taxon>Mollusca</taxon>
        <taxon>Gastropoda</taxon>
        <taxon>Heterobranchia</taxon>
        <taxon>Euthyneura</taxon>
        <taxon>Panpulmonata</taxon>
        <taxon>Eupulmonata</taxon>
        <taxon>Stylommatophora</taxon>
        <taxon>Helicina</taxon>
        <taxon>Arionoidea</taxon>
        <taxon>Arionidae</taxon>
        <taxon>Arion</taxon>
    </lineage>
</organism>
<name>A0A0B7C2H9_9EUPU</name>
<feature type="non-terminal residue" evidence="1">
    <location>
        <position position="1"/>
    </location>
</feature>
<sequence>NDDDGPINLINKNTRVGLSSDVKIEMHEKNKPQKWYVQHFTNVKLDVMPFRISAQPDNIMITMGQD</sequence>
<gene>
    <name evidence="1" type="primary">ORF219233</name>
</gene>
<protein>
    <submittedName>
        <fullName evidence="1">Uncharacterized protein</fullName>
    </submittedName>
</protein>
<accession>A0A0B7C2H9</accession>
<proteinExistence type="predicted"/>